<feature type="region of interest" description="Disordered" evidence="6">
    <location>
        <begin position="301"/>
        <end position="335"/>
    </location>
</feature>
<dbReference type="SUPFAM" id="SSF111430">
    <property type="entry name" value="YAP1 redox domain"/>
    <property type="match status" value="1"/>
</dbReference>
<dbReference type="CDD" id="cd14688">
    <property type="entry name" value="bZIP_YAP"/>
    <property type="match status" value="1"/>
</dbReference>
<sequence>MAAPSGLENWNFDNSDPYLNSDETDLLINALNSNKPEGDRTQLSPHRMSSGIMSNSYLDLDTSSGFDWDLKAISTATEALPTYPLISDKKSDASDDGSDKYSPEYDDGEVGDKRKAESPDEDDMTGKRQETGKKGQKPGRKLLTSEPTTKRKAQNRAAQRAFRERKEKHLKDLEDQVEELKKKSDDTSNENVLLKAQVDRLQIELTEYRKKFSTTVLQTSPFGGNNGVARNSWDSGNNFKFEFPNFSIHNDKTRSASSGQDFNRNARSPTQPNRSNSQGILNNSDLKGLFTADVLSTAERASNDNTPIQHSPSVSSNNNRGLSPSNTASPASSGFNGFTSSCVTTPEYIADVSNTRKSIDASNKNGDKNTFCKDFQTACGNTQNPVPQNPVRAMSNEVPALTPGGMTTTSTEASLDFGSFDWLANQNGGEFNPALLGDYRESQENVMNNEGWFFNDAFALPDFGSPPSQTETQTVPKKTFMQEIEDAQLGKEPEVVPGEAREQFLTCNLLWDRVQNSEKVMSGEADMDDLCSQLKAKAKCSGSGAVISQNDVDAILGPVTSKEKEPNYLNMFK</sequence>
<name>A0A8H3I4P1_9LECA</name>
<comment type="caution">
    <text evidence="8">The sequence shown here is derived from an EMBL/GenBank/DDBJ whole genome shotgun (WGS) entry which is preliminary data.</text>
</comment>
<dbReference type="GO" id="GO:0034599">
    <property type="term" value="P:cellular response to oxidative stress"/>
    <property type="evidence" value="ECO:0007669"/>
    <property type="project" value="UniProtKB-ARBA"/>
</dbReference>
<evidence type="ECO:0000259" key="7">
    <source>
        <dbReference type="PROSITE" id="PS50217"/>
    </source>
</evidence>
<dbReference type="FunFam" id="1.20.5.170:FF:000067">
    <property type="entry name" value="BZIP transcription factor"/>
    <property type="match status" value="1"/>
</dbReference>
<dbReference type="InterPro" id="IPR004827">
    <property type="entry name" value="bZIP"/>
</dbReference>
<organism evidence="8 9">
    <name type="scientific">Gomphillus americanus</name>
    <dbReference type="NCBI Taxonomy" id="1940652"/>
    <lineage>
        <taxon>Eukaryota</taxon>
        <taxon>Fungi</taxon>
        <taxon>Dikarya</taxon>
        <taxon>Ascomycota</taxon>
        <taxon>Pezizomycotina</taxon>
        <taxon>Lecanoromycetes</taxon>
        <taxon>OSLEUM clade</taxon>
        <taxon>Ostropomycetidae</taxon>
        <taxon>Ostropales</taxon>
        <taxon>Graphidaceae</taxon>
        <taxon>Gomphilloideae</taxon>
        <taxon>Gomphillus</taxon>
    </lineage>
</organism>
<feature type="domain" description="BZIP" evidence="7">
    <location>
        <begin position="145"/>
        <end position="208"/>
    </location>
</feature>
<dbReference type="GO" id="GO:0001228">
    <property type="term" value="F:DNA-binding transcription activator activity, RNA polymerase II-specific"/>
    <property type="evidence" value="ECO:0007669"/>
    <property type="project" value="TreeGrafter"/>
</dbReference>
<dbReference type="PROSITE" id="PS00036">
    <property type="entry name" value="BZIP_BASIC"/>
    <property type="match status" value="1"/>
</dbReference>
<evidence type="ECO:0000256" key="4">
    <source>
        <dbReference type="ARBA" id="ARBA00038132"/>
    </source>
</evidence>
<dbReference type="InterPro" id="IPR023167">
    <property type="entry name" value="Yap1_redox_dom_sf"/>
</dbReference>
<dbReference type="InterPro" id="IPR046347">
    <property type="entry name" value="bZIP_sf"/>
</dbReference>
<protein>
    <recommendedName>
        <fullName evidence="7">BZIP domain-containing protein</fullName>
    </recommendedName>
</protein>
<dbReference type="EMBL" id="CAJPDQ010000003">
    <property type="protein sequence ID" value="CAF9907225.1"/>
    <property type="molecule type" value="Genomic_DNA"/>
</dbReference>
<proteinExistence type="inferred from homology"/>
<feature type="coiled-coil region" evidence="5">
    <location>
        <begin position="163"/>
        <end position="211"/>
    </location>
</feature>
<dbReference type="Proteomes" id="UP000664169">
    <property type="component" value="Unassembled WGS sequence"/>
</dbReference>
<dbReference type="AlphaFoldDB" id="A0A8H3I4P1"/>
<dbReference type="Pfam" id="PF08601">
    <property type="entry name" value="PAP1"/>
    <property type="match status" value="1"/>
</dbReference>
<feature type="region of interest" description="Disordered" evidence="6">
    <location>
        <begin position="79"/>
        <end position="154"/>
    </location>
</feature>
<dbReference type="GO" id="GO:0005737">
    <property type="term" value="C:cytoplasm"/>
    <property type="evidence" value="ECO:0007669"/>
    <property type="project" value="UniProtKB-SubCell"/>
</dbReference>
<dbReference type="PROSITE" id="PS50217">
    <property type="entry name" value="BZIP"/>
    <property type="match status" value="1"/>
</dbReference>
<keyword evidence="5" id="KW-0175">Coiled coil</keyword>
<dbReference type="GO" id="GO:0000976">
    <property type="term" value="F:transcription cis-regulatory region binding"/>
    <property type="evidence" value="ECO:0007669"/>
    <property type="project" value="InterPro"/>
</dbReference>
<feature type="compositionally biased region" description="Basic and acidic residues" evidence="6">
    <location>
        <begin position="110"/>
        <end position="133"/>
    </location>
</feature>
<comment type="subcellular location">
    <subcellularLocation>
        <location evidence="2">Cytoplasm</location>
    </subcellularLocation>
    <subcellularLocation>
        <location evidence="1">Nucleus</location>
    </subcellularLocation>
</comment>
<feature type="compositionally biased region" description="Polar residues" evidence="6">
    <location>
        <begin position="255"/>
        <end position="283"/>
    </location>
</feature>
<evidence type="ECO:0000256" key="2">
    <source>
        <dbReference type="ARBA" id="ARBA00004496"/>
    </source>
</evidence>
<keyword evidence="9" id="KW-1185">Reference proteome</keyword>
<gene>
    <name evidence="8" type="ORF">GOMPHAMPRED_005054</name>
</gene>
<comment type="similarity">
    <text evidence="4">Belongs to the bZIP family. YAP subfamily.</text>
</comment>
<dbReference type="Gene3D" id="1.10.238.100">
    <property type="entry name" value="YAP1 redox domain. Chain B"/>
    <property type="match status" value="1"/>
</dbReference>
<dbReference type="InterPro" id="IPR013910">
    <property type="entry name" value="TF_PAP1"/>
</dbReference>
<dbReference type="PANTHER" id="PTHR40621:SF6">
    <property type="entry name" value="AP-1-LIKE TRANSCRIPTION FACTOR YAP1-RELATED"/>
    <property type="match status" value="1"/>
</dbReference>
<dbReference type="SUPFAM" id="SSF57959">
    <property type="entry name" value="Leucine zipper domain"/>
    <property type="match status" value="1"/>
</dbReference>
<feature type="compositionally biased region" description="Basic and acidic residues" evidence="6">
    <location>
        <begin position="87"/>
        <end position="103"/>
    </location>
</feature>
<dbReference type="SMART" id="SM00338">
    <property type="entry name" value="BRLZ"/>
    <property type="match status" value="1"/>
</dbReference>
<dbReference type="OrthoDB" id="5380163at2759"/>
<reference evidence="8" key="1">
    <citation type="submission" date="2021-03" db="EMBL/GenBank/DDBJ databases">
        <authorList>
            <person name="Tagirdzhanova G."/>
        </authorList>
    </citation>
    <scope>NUCLEOTIDE SEQUENCE</scope>
</reference>
<feature type="region of interest" description="Disordered" evidence="6">
    <location>
        <begin position="249"/>
        <end position="283"/>
    </location>
</feature>
<dbReference type="Pfam" id="PF00170">
    <property type="entry name" value="bZIP_1"/>
    <property type="match status" value="1"/>
</dbReference>
<dbReference type="GO" id="GO:0090575">
    <property type="term" value="C:RNA polymerase II transcription regulator complex"/>
    <property type="evidence" value="ECO:0007669"/>
    <property type="project" value="TreeGrafter"/>
</dbReference>
<evidence type="ECO:0000256" key="1">
    <source>
        <dbReference type="ARBA" id="ARBA00004123"/>
    </source>
</evidence>
<evidence type="ECO:0000256" key="3">
    <source>
        <dbReference type="ARBA" id="ARBA00023242"/>
    </source>
</evidence>
<dbReference type="PANTHER" id="PTHR40621">
    <property type="entry name" value="TRANSCRIPTION FACTOR KAPC-RELATED"/>
    <property type="match status" value="1"/>
</dbReference>
<keyword evidence="3" id="KW-0539">Nucleus</keyword>
<evidence type="ECO:0000256" key="5">
    <source>
        <dbReference type="SAM" id="Coils"/>
    </source>
</evidence>
<feature type="region of interest" description="Disordered" evidence="6">
    <location>
        <begin position="31"/>
        <end position="50"/>
    </location>
</feature>
<dbReference type="Gene3D" id="1.20.5.170">
    <property type="match status" value="1"/>
</dbReference>
<dbReference type="InterPro" id="IPR050936">
    <property type="entry name" value="AP-1-like"/>
</dbReference>
<evidence type="ECO:0000313" key="9">
    <source>
        <dbReference type="Proteomes" id="UP000664169"/>
    </source>
</evidence>
<evidence type="ECO:0000256" key="6">
    <source>
        <dbReference type="SAM" id="MobiDB-lite"/>
    </source>
</evidence>
<evidence type="ECO:0000313" key="8">
    <source>
        <dbReference type="EMBL" id="CAF9907225.1"/>
    </source>
</evidence>
<accession>A0A8H3I4P1</accession>